<gene>
    <name evidence="1" type="ORF">LNINA_LOCUS14394</name>
</gene>
<evidence type="ECO:0000313" key="2">
    <source>
        <dbReference type="Proteomes" id="UP001497472"/>
    </source>
</evidence>
<keyword evidence="2" id="KW-1185">Reference proteome</keyword>
<sequence>MESTTWQDCFEWRIWRDTFTTEVRAVERRSSGPFLSRAQGEGAWGRFGRPSAIDTPICPLLPIVRNFFYATVNELTAKSNEIIGFTNMKCSFLRVEPEFPNAI</sequence>
<dbReference type="EMBL" id="CAVLEF010000280">
    <property type="protein sequence ID" value="CAK1555585.1"/>
    <property type="molecule type" value="Genomic_DNA"/>
</dbReference>
<protein>
    <submittedName>
        <fullName evidence="1">Uncharacterized protein</fullName>
    </submittedName>
</protein>
<comment type="caution">
    <text evidence="1">The sequence shown here is derived from an EMBL/GenBank/DDBJ whole genome shotgun (WGS) entry which is preliminary data.</text>
</comment>
<name>A0AAV1K4H2_9NEOP</name>
<organism evidence="1 2">
    <name type="scientific">Leptosia nina</name>
    <dbReference type="NCBI Taxonomy" id="320188"/>
    <lineage>
        <taxon>Eukaryota</taxon>
        <taxon>Metazoa</taxon>
        <taxon>Ecdysozoa</taxon>
        <taxon>Arthropoda</taxon>
        <taxon>Hexapoda</taxon>
        <taxon>Insecta</taxon>
        <taxon>Pterygota</taxon>
        <taxon>Neoptera</taxon>
        <taxon>Endopterygota</taxon>
        <taxon>Lepidoptera</taxon>
        <taxon>Glossata</taxon>
        <taxon>Ditrysia</taxon>
        <taxon>Papilionoidea</taxon>
        <taxon>Pieridae</taxon>
        <taxon>Pierinae</taxon>
        <taxon>Leptosia</taxon>
    </lineage>
</organism>
<dbReference type="AlphaFoldDB" id="A0AAV1K4H2"/>
<proteinExistence type="predicted"/>
<evidence type="ECO:0000313" key="1">
    <source>
        <dbReference type="EMBL" id="CAK1555585.1"/>
    </source>
</evidence>
<dbReference type="Proteomes" id="UP001497472">
    <property type="component" value="Unassembled WGS sequence"/>
</dbReference>
<accession>A0AAV1K4H2</accession>
<reference evidence="1 2" key="1">
    <citation type="submission" date="2023-11" db="EMBL/GenBank/DDBJ databases">
        <authorList>
            <person name="Okamura Y."/>
        </authorList>
    </citation>
    <scope>NUCLEOTIDE SEQUENCE [LARGE SCALE GENOMIC DNA]</scope>
</reference>